<accession>B3SD47</accession>
<evidence type="ECO:0008006" key="4">
    <source>
        <dbReference type="Google" id="ProtNLM"/>
    </source>
</evidence>
<dbReference type="CTD" id="6759378"/>
<feature type="signal peptide" evidence="1">
    <location>
        <begin position="1"/>
        <end position="26"/>
    </location>
</feature>
<organism evidence="2 3">
    <name type="scientific">Trichoplax adhaerens</name>
    <name type="common">Trichoplax reptans</name>
    <dbReference type="NCBI Taxonomy" id="10228"/>
    <lineage>
        <taxon>Eukaryota</taxon>
        <taxon>Metazoa</taxon>
        <taxon>Placozoa</taxon>
        <taxon>Uniplacotomia</taxon>
        <taxon>Trichoplacea</taxon>
        <taxon>Trichoplacidae</taxon>
        <taxon>Trichoplax</taxon>
    </lineage>
</organism>
<reference evidence="2 3" key="1">
    <citation type="journal article" date="2008" name="Nature">
        <title>The Trichoplax genome and the nature of placozoans.</title>
        <authorList>
            <person name="Srivastava M."/>
            <person name="Begovic E."/>
            <person name="Chapman J."/>
            <person name="Putnam N.H."/>
            <person name="Hellsten U."/>
            <person name="Kawashima T."/>
            <person name="Kuo A."/>
            <person name="Mitros T."/>
            <person name="Salamov A."/>
            <person name="Carpenter M.L."/>
            <person name="Signorovitch A.Y."/>
            <person name="Moreno M.A."/>
            <person name="Kamm K."/>
            <person name="Grimwood J."/>
            <person name="Schmutz J."/>
            <person name="Shapiro H."/>
            <person name="Grigoriev I.V."/>
            <person name="Buss L.W."/>
            <person name="Schierwater B."/>
            <person name="Dellaporta S.L."/>
            <person name="Rokhsar D.S."/>
        </authorList>
    </citation>
    <scope>NUCLEOTIDE SEQUENCE [LARGE SCALE GENOMIC DNA]</scope>
    <source>
        <strain evidence="2 3">Grell-BS-1999</strain>
    </source>
</reference>
<dbReference type="KEGG" id="tad:TRIADDRAFT_62203"/>
<keyword evidence="1" id="KW-0732">Signal</keyword>
<dbReference type="GeneID" id="6759378"/>
<dbReference type="InParanoid" id="B3SD47"/>
<evidence type="ECO:0000256" key="1">
    <source>
        <dbReference type="SAM" id="SignalP"/>
    </source>
</evidence>
<dbReference type="RefSeq" id="XP_002118165.1">
    <property type="nucleotide sequence ID" value="XM_002118129.1"/>
</dbReference>
<gene>
    <name evidence="2" type="ORF">TRIADDRAFT_62203</name>
</gene>
<protein>
    <recommendedName>
        <fullName evidence="4">FZ domain-containing protein</fullName>
    </recommendedName>
</protein>
<dbReference type="Proteomes" id="UP000009022">
    <property type="component" value="Unassembled WGS sequence"/>
</dbReference>
<dbReference type="PhylomeDB" id="B3SD47"/>
<sequence>MNRRFSSIKSITHLLILMVMMSSTLALTANSLRLKPEDVISSYRSNRQKLAPLIYGTLGKCVNMPSKATQFCSSSYMIPEVSATMAAGMAHEMNLSMAMIFNTNPTATCRNKVADVACRSAFPKCDSNAKTVSFDVQDGECLRTINECPLAIKLVLQQQRYCDLSIRRTKKLGICVKPKVTALKNCPKSQADVAVPDWLSHDLQFQDNTITVAQAMLIAANVSQECTKQIGYFQCTGQPFCANDKKTVVSYGSKQRCLQAMQCLPPPMRSAPQTYGFCGLFVDETEAEVYTNSASRVMKNSLVVALSSILVSLWGVLPPTD</sequence>
<dbReference type="AlphaFoldDB" id="B3SD47"/>
<name>B3SD47_TRIAD</name>
<dbReference type="HOGENOM" id="CLU_861470_0_0_1"/>
<keyword evidence="3" id="KW-1185">Reference proteome</keyword>
<proteinExistence type="predicted"/>
<dbReference type="EMBL" id="DS985276">
    <property type="protein sequence ID" value="EDV19314.1"/>
    <property type="molecule type" value="Genomic_DNA"/>
</dbReference>
<evidence type="ECO:0000313" key="2">
    <source>
        <dbReference type="EMBL" id="EDV19314.1"/>
    </source>
</evidence>
<evidence type="ECO:0000313" key="3">
    <source>
        <dbReference type="Proteomes" id="UP000009022"/>
    </source>
</evidence>
<feature type="chain" id="PRO_5002798610" description="FZ domain-containing protein" evidence="1">
    <location>
        <begin position="27"/>
        <end position="321"/>
    </location>
</feature>